<dbReference type="InterPro" id="IPR008969">
    <property type="entry name" value="CarboxyPept-like_regulatory"/>
</dbReference>
<dbReference type="STRING" id="477680.SAMN05421788_110269"/>
<dbReference type="AlphaFoldDB" id="A0A173MAK5"/>
<protein>
    <recommendedName>
        <fullName evidence="3">Carboxypeptidase regulatory-like domain-containing protein</fullName>
    </recommendedName>
</protein>
<dbReference type="RefSeq" id="WP_076381838.1">
    <property type="nucleotide sequence ID" value="NZ_AP017422.1"/>
</dbReference>
<accession>A0A173MAK5</accession>
<evidence type="ECO:0000313" key="1">
    <source>
        <dbReference type="EMBL" id="SIT31738.1"/>
    </source>
</evidence>
<name>A0A173MAK5_9BACT</name>
<gene>
    <name evidence="1" type="ORF">SAMN05421788_110269</name>
</gene>
<sequence length="267" mass="29588">MSGVRIGIENPCNESWQGMQPVQHGRFCNACSKTVVDFSSMTDQQILDFLSHSKGGICARIRESQSGRELQPMPVPPKAKWWLMCTMPLMLWWNRATAQMPAKRTDSTTQKQPLKENDNLPPVVVMAYPPKGGHTTFIPGIGGGTIKGIVRNNLGEPVQYAFITTADSCATDFTNADGAFTLHLYSIADSVTLMASAGAAAVTQTIHPQLYTSVTLVLQNKLPVIKNVTVEEQLQGKLEEIDYMGVVVYSKKPSLWHRIFHGKRKRR</sequence>
<dbReference type="SUPFAM" id="SSF49464">
    <property type="entry name" value="Carboxypeptidase regulatory domain-like"/>
    <property type="match status" value="1"/>
</dbReference>
<proteinExistence type="predicted"/>
<organism evidence="1 2">
    <name type="scientific">Filimonas lacunae</name>
    <dbReference type="NCBI Taxonomy" id="477680"/>
    <lineage>
        <taxon>Bacteria</taxon>
        <taxon>Pseudomonadati</taxon>
        <taxon>Bacteroidota</taxon>
        <taxon>Chitinophagia</taxon>
        <taxon>Chitinophagales</taxon>
        <taxon>Chitinophagaceae</taxon>
        <taxon>Filimonas</taxon>
    </lineage>
</organism>
<dbReference type="OrthoDB" id="7432683at2"/>
<evidence type="ECO:0008006" key="3">
    <source>
        <dbReference type="Google" id="ProtNLM"/>
    </source>
</evidence>
<keyword evidence="2" id="KW-1185">Reference proteome</keyword>
<reference evidence="2" key="1">
    <citation type="submission" date="2017-01" db="EMBL/GenBank/DDBJ databases">
        <authorList>
            <person name="Varghese N."/>
            <person name="Submissions S."/>
        </authorList>
    </citation>
    <scope>NUCLEOTIDE SEQUENCE [LARGE SCALE GENOMIC DNA]</scope>
    <source>
        <strain evidence="2">DSM 21054</strain>
    </source>
</reference>
<dbReference type="Proteomes" id="UP000186917">
    <property type="component" value="Unassembled WGS sequence"/>
</dbReference>
<dbReference type="KEGG" id="fln:FLA_0531"/>
<dbReference type="EMBL" id="FTOR01000010">
    <property type="protein sequence ID" value="SIT31738.1"/>
    <property type="molecule type" value="Genomic_DNA"/>
</dbReference>
<evidence type="ECO:0000313" key="2">
    <source>
        <dbReference type="Proteomes" id="UP000186917"/>
    </source>
</evidence>